<accession>A0A0Q3EG96</accession>
<proteinExistence type="predicted"/>
<gene>
    <name evidence="1" type="ORF">BRADI_4g07451v3</name>
</gene>
<evidence type="ECO:0000313" key="2">
    <source>
        <dbReference type="EnsemblPlants" id="KQJ86735"/>
    </source>
</evidence>
<name>A0A0Q3EG96_BRADI</name>
<dbReference type="EnsemblPlants" id="KQJ86735">
    <property type="protein sequence ID" value="KQJ86735"/>
    <property type="gene ID" value="BRADI_4g07451v3"/>
</dbReference>
<sequence length="53" mass="5936">MNCNVFPCVPAEPSIMAIDLLRQRWSGGDPSDCCETLHQHPVVQGWRRQAVAD</sequence>
<organism evidence="1">
    <name type="scientific">Brachypodium distachyon</name>
    <name type="common">Purple false brome</name>
    <name type="synonym">Trachynia distachya</name>
    <dbReference type="NCBI Taxonomy" id="15368"/>
    <lineage>
        <taxon>Eukaryota</taxon>
        <taxon>Viridiplantae</taxon>
        <taxon>Streptophyta</taxon>
        <taxon>Embryophyta</taxon>
        <taxon>Tracheophyta</taxon>
        <taxon>Spermatophyta</taxon>
        <taxon>Magnoliopsida</taxon>
        <taxon>Liliopsida</taxon>
        <taxon>Poales</taxon>
        <taxon>Poaceae</taxon>
        <taxon>BOP clade</taxon>
        <taxon>Pooideae</taxon>
        <taxon>Stipodae</taxon>
        <taxon>Brachypodieae</taxon>
        <taxon>Brachypodium</taxon>
    </lineage>
</organism>
<evidence type="ECO:0000313" key="1">
    <source>
        <dbReference type="EMBL" id="KQJ86735.1"/>
    </source>
</evidence>
<dbReference type="AlphaFoldDB" id="A0A0Q3EG96"/>
<dbReference type="Gramene" id="KQJ86735">
    <property type="protein sequence ID" value="KQJ86735"/>
    <property type="gene ID" value="BRADI_4g07451v3"/>
</dbReference>
<reference evidence="1 2" key="1">
    <citation type="journal article" date="2010" name="Nature">
        <title>Genome sequencing and analysis of the model grass Brachypodium distachyon.</title>
        <authorList>
            <consortium name="International Brachypodium Initiative"/>
        </authorList>
    </citation>
    <scope>NUCLEOTIDE SEQUENCE [LARGE SCALE GENOMIC DNA]</scope>
    <source>
        <strain evidence="1 2">Bd21</strain>
    </source>
</reference>
<reference evidence="2" key="3">
    <citation type="submission" date="2018-08" db="UniProtKB">
        <authorList>
            <consortium name="EnsemblPlants"/>
        </authorList>
    </citation>
    <scope>IDENTIFICATION</scope>
    <source>
        <strain evidence="2">cv. Bd21</strain>
    </source>
</reference>
<reference evidence="1" key="2">
    <citation type="submission" date="2017-06" db="EMBL/GenBank/DDBJ databases">
        <title>WGS assembly of Brachypodium distachyon.</title>
        <authorList>
            <consortium name="The International Brachypodium Initiative"/>
            <person name="Lucas S."/>
            <person name="Harmon-Smith M."/>
            <person name="Lail K."/>
            <person name="Tice H."/>
            <person name="Grimwood J."/>
            <person name="Bruce D."/>
            <person name="Barry K."/>
            <person name="Shu S."/>
            <person name="Lindquist E."/>
            <person name="Wang M."/>
            <person name="Pitluck S."/>
            <person name="Vogel J.P."/>
            <person name="Garvin D.F."/>
            <person name="Mockler T.C."/>
            <person name="Schmutz J."/>
            <person name="Rokhsar D."/>
            <person name="Bevan M.W."/>
        </authorList>
    </citation>
    <scope>NUCLEOTIDE SEQUENCE</scope>
    <source>
        <strain evidence="1">Bd21</strain>
    </source>
</reference>
<dbReference type="EMBL" id="CM000883">
    <property type="protein sequence ID" value="KQJ86735.1"/>
    <property type="molecule type" value="Genomic_DNA"/>
</dbReference>
<evidence type="ECO:0000313" key="3">
    <source>
        <dbReference type="Proteomes" id="UP000008810"/>
    </source>
</evidence>
<dbReference type="InParanoid" id="A0A0Q3EG96"/>
<protein>
    <submittedName>
        <fullName evidence="1 2">Uncharacterized protein</fullName>
    </submittedName>
</protein>
<keyword evidence="3" id="KW-1185">Reference proteome</keyword>
<dbReference type="Proteomes" id="UP000008810">
    <property type="component" value="Chromosome 4"/>
</dbReference>